<evidence type="ECO:0000256" key="5">
    <source>
        <dbReference type="ARBA" id="ARBA00022692"/>
    </source>
</evidence>
<keyword evidence="17" id="KW-1185">Reference proteome</keyword>
<evidence type="ECO:0000256" key="13">
    <source>
        <dbReference type="SAM" id="SignalP"/>
    </source>
</evidence>
<name>A0ABP7MH79_9GAMM</name>
<dbReference type="InterPro" id="IPR037066">
    <property type="entry name" value="Plug_dom_sf"/>
</dbReference>
<proteinExistence type="inferred from homology"/>
<dbReference type="PROSITE" id="PS52016">
    <property type="entry name" value="TONB_DEPENDENT_REC_3"/>
    <property type="match status" value="1"/>
</dbReference>
<dbReference type="PANTHER" id="PTHR30069">
    <property type="entry name" value="TONB-DEPENDENT OUTER MEMBRANE RECEPTOR"/>
    <property type="match status" value="1"/>
</dbReference>
<evidence type="ECO:0000256" key="1">
    <source>
        <dbReference type="ARBA" id="ARBA00004571"/>
    </source>
</evidence>
<evidence type="ECO:0000256" key="3">
    <source>
        <dbReference type="ARBA" id="ARBA00022448"/>
    </source>
</evidence>
<keyword evidence="5 11" id="KW-0812">Transmembrane</keyword>
<dbReference type="InterPro" id="IPR012910">
    <property type="entry name" value="Plug_dom"/>
</dbReference>
<keyword evidence="4 11" id="KW-1134">Transmembrane beta strand</keyword>
<keyword evidence="7 12" id="KW-0798">TonB box</keyword>
<dbReference type="Gene3D" id="2.40.170.20">
    <property type="entry name" value="TonB-dependent receptor, beta-barrel domain"/>
    <property type="match status" value="1"/>
</dbReference>
<evidence type="ECO:0000256" key="10">
    <source>
        <dbReference type="ARBA" id="ARBA00023237"/>
    </source>
</evidence>
<dbReference type="InterPro" id="IPR039426">
    <property type="entry name" value="TonB-dep_rcpt-like"/>
</dbReference>
<gene>
    <name evidence="16" type="ORF">GCM10022277_18460</name>
</gene>
<keyword evidence="9 16" id="KW-0675">Receptor</keyword>
<comment type="subcellular location">
    <subcellularLocation>
        <location evidence="1 11">Cell outer membrane</location>
        <topology evidence="1 11">Multi-pass membrane protein</topology>
    </subcellularLocation>
</comment>
<dbReference type="Proteomes" id="UP001501565">
    <property type="component" value="Unassembled WGS sequence"/>
</dbReference>
<evidence type="ECO:0000256" key="4">
    <source>
        <dbReference type="ARBA" id="ARBA00022452"/>
    </source>
</evidence>
<feature type="chain" id="PRO_5045633344" evidence="13">
    <location>
        <begin position="25"/>
        <end position="722"/>
    </location>
</feature>
<keyword evidence="3 11" id="KW-0813">Transport</keyword>
<dbReference type="Pfam" id="PF00593">
    <property type="entry name" value="TonB_dep_Rec_b-barrel"/>
    <property type="match status" value="1"/>
</dbReference>
<keyword evidence="6 13" id="KW-0732">Signal</keyword>
<dbReference type="EMBL" id="BAABBN010000006">
    <property type="protein sequence ID" value="GAA3922847.1"/>
    <property type="molecule type" value="Genomic_DNA"/>
</dbReference>
<comment type="similarity">
    <text evidence="2">Belongs to the TonB-dependent receptor family. Hemoglobin/haptoglobin binding protein subfamily.</text>
</comment>
<evidence type="ECO:0000256" key="7">
    <source>
        <dbReference type="ARBA" id="ARBA00023077"/>
    </source>
</evidence>
<protein>
    <submittedName>
        <fullName evidence="16">TonB-dependent receptor</fullName>
    </submittedName>
</protein>
<organism evidence="16 17">
    <name type="scientific">Litoribacillus peritrichatus</name>
    <dbReference type="NCBI Taxonomy" id="718191"/>
    <lineage>
        <taxon>Bacteria</taxon>
        <taxon>Pseudomonadati</taxon>
        <taxon>Pseudomonadota</taxon>
        <taxon>Gammaproteobacteria</taxon>
        <taxon>Oceanospirillales</taxon>
        <taxon>Oceanospirillaceae</taxon>
        <taxon>Litoribacillus</taxon>
    </lineage>
</organism>
<evidence type="ECO:0000256" key="8">
    <source>
        <dbReference type="ARBA" id="ARBA00023136"/>
    </source>
</evidence>
<feature type="domain" description="TonB-dependent receptor plug" evidence="15">
    <location>
        <begin position="72"/>
        <end position="181"/>
    </location>
</feature>
<dbReference type="Pfam" id="PF07715">
    <property type="entry name" value="Plug"/>
    <property type="match status" value="1"/>
</dbReference>
<evidence type="ECO:0000256" key="9">
    <source>
        <dbReference type="ARBA" id="ARBA00023170"/>
    </source>
</evidence>
<dbReference type="Gene3D" id="2.170.130.10">
    <property type="entry name" value="TonB-dependent receptor, plug domain"/>
    <property type="match status" value="1"/>
</dbReference>
<evidence type="ECO:0000313" key="16">
    <source>
        <dbReference type="EMBL" id="GAA3922847.1"/>
    </source>
</evidence>
<evidence type="ECO:0000256" key="12">
    <source>
        <dbReference type="RuleBase" id="RU003357"/>
    </source>
</evidence>
<keyword evidence="10 11" id="KW-0998">Cell outer membrane</keyword>
<sequence>MRSALTRLICTALSLSAWPLLASAEENTAPQSDAPQNDAPQNDRTVVQESMTVIGETDNNQIELTGLTETLANVPGGTNLIDLDEMNGSQASLAKVLNYEPGIVVQEFFGGNDQPRINIRGSGIQDNPVNRGIQLLYDGLSLNQPDGSFIIGLLDAEQAKYISVYRGANAMRYGATTLGGAINLHPRNASNSERSLKVEAGSFGLRKAALDLSNQWNNWDYYLNASHYQQDGFRNHSEGERDSLALNIGYQNLEWENRSYINITDNRFDIPFLLTKEEATNNPESVMGEGDTPMDELLNIPIREPFRDSQQYRLANKTSYHGLNASHTLGVYAEKTEDTFRNPLSQSDTTTHNYGLDYSTDYTHISESDLATNYLLFVSANQGAMPREYHAINPVNGSLMQQFADVDLTASNIVAGGQITQDIGLNWKALASIQWAYNDREIEDRKNPGVLDSQLTYSELNPKVGLIWSPELDQRYYANYSASSEAPNFWQLATVSASPHDPLNNYLFINDLKMQTANTIEVGTQQQWSRLSWELSYYYSLVDDELISVVGDFAVNGKTINYDGRTIHQGIEFGLNAAEESVFMAGDQIIGKLVYNYSDFRFDDGAYQGNRIAGIPTHLIQAEFGYRPTHQWYLGANVRWQPEETWVDHMNTESVQQDAFFLLGLKTSYKPSDLLNVFIELNNVTDETYQTSYAIRGQGAPDLPTFIPGAGFNFSTGMKVSW</sequence>
<evidence type="ECO:0000259" key="15">
    <source>
        <dbReference type="Pfam" id="PF07715"/>
    </source>
</evidence>
<evidence type="ECO:0000313" key="17">
    <source>
        <dbReference type="Proteomes" id="UP001501565"/>
    </source>
</evidence>
<evidence type="ECO:0000259" key="14">
    <source>
        <dbReference type="Pfam" id="PF00593"/>
    </source>
</evidence>
<accession>A0ABP7MH79</accession>
<dbReference type="PANTHER" id="PTHR30069:SF29">
    <property type="entry name" value="HEMOGLOBIN AND HEMOGLOBIN-HAPTOGLOBIN-BINDING PROTEIN 1-RELATED"/>
    <property type="match status" value="1"/>
</dbReference>
<dbReference type="SUPFAM" id="SSF56935">
    <property type="entry name" value="Porins"/>
    <property type="match status" value="1"/>
</dbReference>
<dbReference type="RefSeq" id="WP_344797823.1">
    <property type="nucleotide sequence ID" value="NZ_BAABBN010000006.1"/>
</dbReference>
<feature type="domain" description="TonB-dependent receptor-like beta-barrel" evidence="14">
    <location>
        <begin position="236"/>
        <end position="684"/>
    </location>
</feature>
<keyword evidence="8 11" id="KW-0472">Membrane</keyword>
<evidence type="ECO:0000256" key="6">
    <source>
        <dbReference type="ARBA" id="ARBA00022729"/>
    </source>
</evidence>
<reference evidence="17" key="1">
    <citation type="journal article" date="2019" name="Int. J. Syst. Evol. Microbiol.">
        <title>The Global Catalogue of Microorganisms (GCM) 10K type strain sequencing project: providing services to taxonomists for standard genome sequencing and annotation.</title>
        <authorList>
            <consortium name="The Broad Institute Genomics Platform"/>
            <consortium name="The Broad Institute Genome Sequencing Center for Infectious Disease"/>
            <person name="Wu L."/>
            <person name="Ma J."/>
        </authorList>
    </citation>
    <scope>NUCLEOTIDE SEQUENCE [LARGE SCALE GENOMIC DNA]</scope>
    <source>
        <strain evidence="17">JCM 17551</strain>
    </source>
</reference>
<feature type="signal peptide" evidence="13">
    <location>
        <begin position="1"/>
        <end position="24"/>
    </location>
</feature>
<comment type="caution">
    <text evidence="16">The sequence shown here is derived from an EMBL/GenBank/DDBJ whole genome shotgun (WGS) entry which is preliminary data.</text>
</comment>
<dbReference type="InterPro" id="IPR036942">
    <property type="entry name" value="Beta-barrel_TonB_sf"/>
</dbReference>
<evidence type="ECO:0000256" key="11">
    <source>
        <dbReference type="PROSITE-ProRule" id="PRU01360"/>
    </source>
</evidence>
<evidence type="ECO:0000256" key="2">
    <source>
        <dbReference type="ARBA" id="ARBA00008143"/>
    </source>
</evidence>
<dbReference type="InterPro" id="IPR000531">
    <property type="entry name" value="Beta-barrel_TonB"/>
</dbReference>